<feature type="domain" description="Integral membrane protein YccS N-terminal" evidence="8">
    <location>
        <begin position="81"/>
        <end position="342"/>
    </location>
</feature>
<dbReference type="InterPro" id="IPR049453">
    <property type="entry name" value="Memb_transporter_dom"/>
</dbReference>
<reference evidence="10 11" key="1">
    <citation type="submission" date="2016-10" db="EMBL/GenBank/DDBJ databases">
        <authorList>
            <person name="de Groot N.N."/>
        </authorList>
    </citation>
    <scope>NUCLEOTIDE SEQUENCE [LARGE SCALE GENOMIC DNA]</scope>
    <source>
        <strain evidence="10 11">DSM 23581</strain>
    </source>
</reference>
<keyword evidence="3 7" id="KW-0812">Transmembrane</keyword>
<evidence type="ECO:0000256" key="1">
    <source>
        <dbReference type="ARBA" id="ARBA00004651"/>
    </source>
</evidence>
<evidence type="ECO:0000313" key="11">
    <source>
        <dbReference type="Proteomes" id="UP000198820"/>
    </source>
</evidence>
<proteinExistence type="inferred from homology"/>
<feature type="transmembrane region" description="Helical" evidence="7">
    <location>
        <begin position="402"/>
        <end position="419"/>
    </location>
</feature>
<keyword evidence="4 7" id="KW-1133">Transmembrane helix</keyword>
<comment type="subcellular location">
    <subcellularLocation>
        <location evidence="1">Cell membrane</location>
        <topology evidence="1">Multi-pass membrane protein</topology>
    </subcellularLocation>
</comment>
<keyword evidence="11" id="KW-1185">Reference proteome</keyword>
<dbReference type="AlphaFoldDB" id="A0A1H4B3S8"/>
<keyword evidence="5 7" id="KW-0472">Membrane</keyword>
<evidence type="ECO:0000259" key="9">
    <source>
        <dbReference type="Pfam" id="PF13515"/>
    </source>
</evidence>
<dbReference type="PANTHER" id="PTHR30509:SF8">
    <property type="entry name" value="INNER MEMBRANE PROTEIN YCCS"/>
    <property type="match status" value="1"/>
</dbReference>
<feature type="transmembrane region" description="Helical" evidence="7">
    <location>
        <begin position="522"/>
        <end position="540"/>
    </location>
</feature>
<feature type="domain" description="Integral membrane bound transporter" evidence="9">
    <location>
        <begin position="412"/>
        <end position="534"/>
    </location>
</feature>
<evidence type="ECO:0000256" key="6">
    <source>
        <dbReference type="ARBA" id="ARBA00043993"/>
    </source>
</evidence>
<dbReference type="STRING" id="908615.SAMN05421540_105254"/>
<protein>
    <submittedName>
        <fullName evidence="10">TIGR01666 family membrane protein</fullName>
    </submittedName>
</protein>
<dbReference type="Pfam" id="PF13515">
    <property type="entry name" value="FUSC_2"/>
    <property type="match status" value="1"/>
</dbReference>
<evidence type="ECO:0000313" key="10">
    <source>
        <dbReference type="EMBL" id="SEA42845.1"/>
    </source>
</evidence>
<evidence type="ECO:0000256" key="4">
    <source>
        <dbReference type="ARBA" id="ARBA00022989"/>
    </source>
</evidence>
<keyword evidence="2" id="KW-1003">Cell membrane</keyword>
<feature type="transmembrane region" description="Helical" evidence="7">
    <location>
        <begin position="138"/>
        <end position="156"/>
    </location>
</feature>
<feature type="transmembrane region" description="Helical" evidence="7">
    <location>
        <begin position="67"/>
        <end position="85"/>
    </location>
</feature>
<name>A0A1H4B3S8_9FLAO</name>
<dbReference type="RefSeq" id="WP_093244175.1">
    <property type="nucleotide sequence ID" value="NZ_FNQF01000005.1"/>
</dbReference>
<gene>
    <name evidence="10" type="ORF">SAMN05421540_105254</name>
</gene>
<dbReference type="Proteomes" id="UP000198820">
    <property type="component" value="Unassembled WGS sequence"/>
</dbReference>
<accession>A0A1H4B3S8</accession>
<sequence length="750" mass="85840">MNKSKRTKVELFLRSSHFFRAVVLTSSVLIPVLLFNLIGLMSFVPSFVIGTFLNAPSDIPGSLRRKVNGILISIGLTMLITVLILYAKNNFSIALILIGLISFSLSFLSAYGFRGALLAFSSLLAMVLAFALGEMTSVEIWTHILFMGLGGLWYLFSSISFHKIIPNKDENQLLSETLELTGDYLEVRARLLKASKDRESDIKKTFVLQSQINEKHETLRELLLTNRKRSGRSHFDEKRLLLFISLIDIFEMIVGNTWDYEKFDNLFGENNKHLEKFSELNLAMNDQLKELSKILITKSEIPNKENLETALVNAYDSISAYIEKYKLPQAREGALIMRNLYDYQKQILQEVNAIRYALADMTLSSKLNLKKEEAKQFLTLQEYTPQIVMQHFTYNSVIFRHALRLTIALCFAFVLGNLLEIQNSYWIMLTILVILRPNYGLTRERAKDRIIGTIIGGSIAFGIVLLTQNTIIYAILIVSSLILAFSLMQRNYRWAAAFITLNIVFVYSFIHPDSVSVIQYRVIDTIIGGVIAFAAVYLLFPSWEVLNLKSVLLKAIKKNSAYLEATQELYQDKENNQLKYKLARKEAFLALSELSAAFQRFTQDPKSKQTEFRLIYEIVTLNQTILSAIASLGSFVNNYETTEKSIETKAIFSKILNTLSQTVKSIDKSHEYEVQPHGDIKEAKQKLINTYQFLSDERDENIQAGFTKIEKEKLHQLQEAHLISNQLIWLVSLSHNLKKAIQSYQKQFIR</sequence>
<evidence type="ECO:0000256" key="3">
    <source>
        <dbReference type="ARBA" id="ARBA00022692"/>
    </source>
</evidence>
<organism evidence="10 11">
    <name type="scientific">Psychroflexus halocasei</name>
    <dbReference type="NCBI Taxonomy" id="908615"/>
    <lineage>
        <taxon>Bacteria</taxon>
        <taxon>Pseudomonadati</taxon>
        <taxon>Bacteroidota</taxon>
        <taxon>Flavobacteriia</taxon>
        <taxon>Flavobacteriales</taxon>
        <taxon>Flavobacteriaceae</taxon>
        <taxon>Psychroflexus</taxon>
    </lineage>
</organism>
<feature type="transmembrane region" description="Helical" evidence="7">
    <location>
        <begin position="449"/>
        <end position="465"/>
    </location>
</feature>
<feature type="transmembrane region" description="Helical" evidence="7">
    <location>
        <begin position="471"/>
        <end position="487"/>
    </location>
</feature>
<dbReference type="Pfam" id="PF12805">
    <property type="entry name" value="FUSC-like"/>
    <property type="match status" value="1"/>
</dbReference>
<comment type="similarity">
    <text evidence="6">Belongs to the YccS/YhfK family.</text>
</comment>
<evidence type="ECO:0000259" key="8">
    <source>
        <dbReference type="Pfam" id="PF12805"/>
    </source>
</evidence>
<feature type="transmembrane region" description="Helical" evidence="7">
    <location>
        <begin position="425"/>
        <end position="442"/>
    </location>
</feature>
<dbReference type="InterPro" id="IPR032692">
    <property type="entry name" value="YccS_N"/>
</dbReference>
<evidence type="ECO:0000256" key="2">
    <source>
        <dbReference type="ARBA" id="ARBA00022475"/>
    </source>
</evidence>
<dbReference type="PANTHER" id="PTHR30509">
    <property type="entry name" value="P-HYDROXYBENZOIC ACID EFFLUX PUMP SUBUNIT-RELATED"/>
    <property type="match status" value="1"/>
</dbReference>
<evidence type="ECO:0000256" key="5">
    <source>
        <dbReference type="ARBA" id="ARBA00023136"/>
    </source>
</evidence>
<feature type="transmembrane region" description="Helical" evidence="7">
    <location>
        <begin position="494"/>
        <end position="510"/>
    </location>
</feature>
<feature type="transmembrane region" description="Helical" evidence="7">
    <location>
        <begin position="91"/>
        <end position="108"/>
    </location>
</feature>
<dbReference type="GO" id="GO:0005886">
    <property type="term" value="C:plasma membrane"/>
    <property type="evidence" value="ECO:0007669"/>
    <property type="project" value="UniProtKB-SubCell"/>
</dbReference>
<dbReference type="EMBL" id="FNQF01000005">
    <property type="protein sequence ID" value="SEA42845.1"/>
    <property type="molecule type" value="Genomic_DNA"/>
</dbReference>
<evidence type="ECO:0000256" key="7">
    <source>
        <dbReference type="SAM" id="Phobius"/>
    </source>
</evidence>